<sequence>MSSISTSPEETALLRDGFVALATGRDCFRQPEGVAFIGLLEALVGPALVKYSVDPLWFPLEPNEVGSFILTELLTSPAALNRLAIIDNDDPGFVRDPAAYLYTCATDRPRPGKSPGWLWNRAGFHADALDGLSAEVADPRQQHCDPAWVPEHGLTPLRDVVDLTFQTISPRTPAGLRGVVADLVWHLAENPPQRVSYDHGDRCAAGELFPALRPAQIDAVANVTWGGRPTPRETSLAYGFLRDQDFDPKTSPTHFRALRTYQSRMMAA</sequence>
<dbReference type="AlphaFoldDB" id="A0A4V4RG17"/>
<proteinExistence type="predicted"/>
<organism evidence="1 2">
    <name type="scientific">Subtercola vilae</name>
    <dbReference type="NCBI Taxonomy" id="2056433"/>
    <lineage>
        <taxon>Bacteria</taxon>
        <taxon>Bacillati</taxon>
        <taxon>Actinomycetota</taxon>
        <taxon>Actinomycetes</taxon>
        <taxon>Micrococcales</taxon>
        <taxon>Microbacteriaceae</taxon>
        <taxon>Subtercola</taxon>
    </lineage>
</organism>
<evidence type="ECO:0000313" key="1">
    <source>
        <dbReference type="EMBL" id="TIH33794.1"/>
    </source>
</evidence>
<gene>
    <name evidence="1" type="ORF">D4765_14015</name>
</gene>
<name>A0A4V4RG17_9MICO</name>
<dbReference type="Proteomes" id="UP000306192">
    <property type="component" value="Unassembled WGS sequence"/>
</dbReference>
<comment type="caution">
    <text evidence="1">The sequence shown here is derived from an EMBL/GenBank/DDBJ whole genome shotgun (WGS) entry which is preliminary data.</text>
</comment>
<dbReference type="OrthoDB" id="5101664at2"/>
<dbReference type="EMBL" id="QYRT01000031">
    <property type="protein sequence ID" value="TIH33794.1"/>
    <property type="molecule type" value="Genomic_DNA"/>
</dbReference>
<keyword evidence="2" id="KW-1185">Reference proteome</keyword>
<dbReference type="RefSeq" id="WP_136642917.1">
    <property type="nucleotide sequence ID" value="NZ_QYRT01000031.1"/>
</dbReference>
<accession>A0A4V4RG17</accession>
<reference evidence="1 2" key="1">
    <citation type="journal article" date="2019" name="Microorganisms">
        <title>Systematic Affiliation and Genome Analysis of Subtercola vilae DB165(T) with Particular Emphasis on Cold Adaptation of an Isolate from a High-Altitude Cold Volcano Lake.</title>
        <authorList>
            <person name="Villalobos A.S."/>
            <person name="Wiese J."/>
            <person name="Imhoff J.F."/>
            <person name="Dorador C."/>
            <person name="Keller A."/>
            <person name="Hentschel U."/>
        </authorList>
    </citation>
    <scope>NUCLEOTIDE SEQUENCE [LARGE SCALE GENOMIC DNA]</scope>
    <source>
        <strain evidence="1 2">DB165</strain>
    </source>
</reference>
<evidence type="ECO:0000313" key="2">
    <source>
        <dbReference type="Proteomes" id="UP000306192"/>
    </source>
</evidence>
<protein>
    <submittedName>
        <fullName evidence="1">Uncharacterized protein</fullName>
    </submittedName>
</protein>